<dbReference type="RefSeq" id="WP_145349459.1">
    <property type="nucleotide sequence ID" value="NZ_CP036262.1"/>
</dbReference>
<keyword evidence="2" id="KW-0677">Repeat</keyword>
<dbReference type="InterPro" id="IPR050836">
    <property type="entry name" value="SDS22/Internalin_LRR"/>
</dbReference>
<evidence type="ECO:0000256" key="2">
    <source>
        <dbReference type="ARBA" id="ARBA00022737"/>
    </source>
</evidence>
<dbReference type="Gene3D" id="3.80.10.10">
    <property type="entry name" value="Ribonuclease Inhibitor"/>
    <property type="match status" value="1"/>
</dbReference>
<dbReference type="SMART" id="SM00365">
    <property type="entry name" value="LRR_SD22"/>
    <property type="match status" value="6"/>
</dbReference>
<keyword evidence="3" id="KW-0732">Signal</keyword>
<dbReference type="InterPro" id="IPR032675">
    <property type="entry name" value="LRR_dom_sf"/>
</dbReference>
<accession>A0A517M917</accession>
<dbReference type="PANTHER" id="PTHR46652:SF3">
    <property type="entry name" value="LEUCINE-RICH REPEAT-CONTAINING PROTEIN 9"/>
    <property type="match status" value="1"/>
</dbReference>
<name>A0A517M917_9BACT</name>
<protein>
    <submittedName>
        <fullName evidence="4">Internalin-A</fullName>
    </submittedName>
</protein>
<dbReference type="Proteomes" id="UP000320672">
    <property type="component" value="Chromosome"/>
</dbReference>
<dbReference type="PROSITE" id="PS51450">
    <property type="entry name" value="LRR"/>
    <property type="match status" value="5"/>
</dbReference>
<dbReference type="OrthoDB" id="269551at2"/>
<reference evidence="4 5" key="1">
    <citation type="submission" date="2019-02" db="EMBL/GenBank/DDBJ databases">
        <title>Deep-cultivation of Planctomycetes and their phenomic and genomic characterization uncovers novel biology.</title>
        <authorList>
            <person name="Wiegand S."/>
            <person name="Jogler M."/>
            <person name="Boedeker C."/>
            <person name="Pinto D."/>
            <person name="Vollmers J."/>
            <person name="Rivas-Marin E."/>
            <person name="Kohn T."/>
            <person name="Peeters S.H."/>
            <person name="Heuer A."/>
            <person name="Rast P."/>
            <person name="Oberbeckmann S."/>
            <person name="Bunk B."/>
            <person name="Jeske O."/>
            <person name="Meyerdierks A."/>
            <person name="Storesund J.E."/>
            <person name="Kallscheuer N."/>
            <person name="Luecker S."/>
            <person name="Lage O.M."/>
            <person name="Pohl T."/>
            <person name="Merkel B.J."/>
            <person name="Hornburger P."/>
            <person name="Mueller R.-W."/>
            <person name="Bruemmer F."/>
            <person name="Labrenz M."/>
            <person name="Spormann A.M."/>
            <person name="Op den Camp H."/>
            <person name="Overmann J."/>
            <person name="Amann R."/>
            <person name="Jetten M.S.M."/>
            <person name="Mascher T."/>
            <person name="Medema M.H."/>
            <person name="Devos D.P."/>
            <person name="Kaster A.-K."/>
            <person name="Ovreas L."/>
            <person name="Rohde M."/>
            <person name="Galperin M.Y."/>
            <person name="Jogler C."/>
        </authorList>
    </citation>
    <scope>NUCLEOTIDE SEQUENCE [LARGE SCALE GENOMIC DNA]</scope>
    <source>
        <strain evidence="4 5">FF011L</strain>
    </source>
</reference>
<evidence type="ECO:0000256" key="3">
    <source>
        <dbReference type="SAM" id="SignalP"/>
    </source>
</evidence>
<feature type="signal peptide" evidence="3">
    <location>
        <begin position="1"/>
        <end position="22"/>
    </location>
</feature>
<sequence length="284" mass="31143" precursor="true">MKRYPESLLGMIVFVCTTALVAASTSAEDPPKLFPDAGLEAAVRAEVFEKRYNTEPLTKADVEKISQVVGRGKKIKNLEGLQHCPAVMLIDLKDNEIVDLKPLAELKRLQSVTLAGNKIKDIQPLKGLTAMQLLDLSGNEVSDLAPLEAMSNLRTLYVANNKLETVQPIAKLTKIWSLDASGNKLTDLSPVADLKWLTTLDVRNNQIKQLDPIANLPALKYLLISKNKIEDLAPLVKMCEADAKTAKRFAPYLNVYVGENPLNEEGKAKAFEALKAAGVKVVEK</sequence>
<evidence type="ECO:0000313" key="5">
    <source>
        <dbReference type="Proteomes" id="UP000320672"/>
    </source>
</evidence>
<proteinExistence type="predicted"/>
<evidence type="ECO:0000313" key="4">
    <source>
        <dbReference type="EMBL" id="QDS91382.1"/>
    </source>
</evidence>
<dbReference type="SUPFAM" id="SSF52058">
    <property type="entry name" value="L domain-like"/>
    <property type="match status" value="1"/>
</dbReference>
<feature type="chain" id="PRO_5021934621" evidence="3">
    <location>
        <begin position="23"/>
        <end position="284"/>
    </location>
</feature>
<dbReference type="InterPro" id="IPR025875">
    <property type="entry name" value="Leu-rich_rpt_4"/>
</dbReference>
<dbReference type="PANTHER" id="PTHR46652">
    <property type="entry name" value="LEUCINE-RICH REPEAT AND IQ DOMAIN-CONTAINING PROTEIN 1-RELATED"/>
    <property type="match status" value="1"/>
</dbReference>
<keyword evidence="5" id="KW-1185">Reference proteome</keyword>
<dbReference type="EMBL" id="CP036262">
    <property type="protein sequence ID" value="QDS91382.1"/>
    <property type="molecule type" value="Genomic_DNA"/>
</dbReference>
<gene>
    <name evidence="4" type="primary">inlA_1</name>
    <name evidence="4" type="ORF">FF011L_01110</name>
</gene>
<keyword evidence="1" id="KW-0433">Leucine-rich repeat</keyword>
<dbReference type="AlphaFoldDB" id="A0A517M917"/>
<organism evidence="4 5">
    <name type="scientific">Roseimaritima multifibrata</name>
    <dbReference type="NCBI Taxonomy" id="1930274"/>
    <lineage>
        <taxon>Bacteria</taxon>
        <taxon>Pseudomonadati</taxon>
        <taxon>Planctomycetota</taxon>
        <taxon>Planctomycetia</taxon>
        <taxon>Pirellulales</taxon>
        <taxon>Pirellulaceae</taxon>
        <taxon>Roseimaritima</taxon>
    </lineage>
</organism>
<dbReference type="InterPro" id="IPR001611">
    <property type="entry name" value="Leu-rich_rpt"/>
</dbReference>
<evidence type="ECO:0000256" key="1">
    <source>
        <dbReference type="ARBA" id="ARBA00022614"/>
    </source>
</evidence>
<dbReference type="KEGG" id="rml:FF011L_01110"/>
<dbReference type="Pfam" id="PF12799">
    <property type="entry name" value="LRR_4"/>
    <property type="match status" value="2"/>
</dbReference>